<evidence type="ECO:0000313" key="4">
    <source>
        <dbReference type="Proteomes" id="UP001597173"/>
    </source>
</evidence>
<dbReference type="PANTHER" id="PTHR41259:SF1">
    <property type="entry name" value="DOUBLE-STRAND BREAK REPAIR RAD50 ATPASE, PUTATIVE-RELATED"/>
    <property type="match status" value="1"/>
</dbReference>
<dbReference type="PANTHER" id="PTHR41259">
    <property type="entry name" value="DOUBLE-STRAND BREAK REPAIR RAD50 ATPASE, PUTATIVE-RELATED"/>
    <property type="match status" value="1"/>
</dbReference>
<feature type="domain" description="YhaN AAA" evidence="2">
    <location>
        <begin position="1"/>
        <end position="208"/>
    </location>
</feature>
<dbReference type="Proteomes" id="UP001597173">
    <property type="component" value="Unassembled WGS sequence"/>
</dbReference>
<dbReference type="Pfam" id="PF13514">
    <property type="entry name" value="AAA_27"/>
    <property type="match status" value="1"/>
</dbReference>
<reference evidence="4" key="1">
    <citation type="journal article" date="2019" name="Int. J. Syst. Evol. Microbiol.">
        <title>The Global Catalogue of Microorganisms (GCM) 10K type strain sequencing project: providing services to taxonomists for standard genome sequencing and annotation.</title>
        <authorList>
            <consortium name="The Broad Institute Genomics Platform"/>
            <consortium name="The Broad Institute Genome Sequencing Center for Infectious Disease"/>
            <person name="Wu L."/>
            <person name="Ma J."/>
        </authorList>
    </citation>
    <scope>NUCLEOTIDE SEQUENCE [LARGE SCALE GENOMIC DNA]</scope>
    <source>
        <strain evidence="4">CCUG 55609</strain>
    </source>
</reference>
<feature type="coiled-coil region" evidence="1">
    <location>
        <begin position="906"/>
        <end position="940"/>
    </location>
</feature>
<protein>
    <submittedName>
        <fullName evidence="3">AAA family ATPase</fullName>
    </submittedName>
</protein>
<sequence length="1220" mass="133448">MRLNRLDLSRYGKFTDKQLDFGAPRSGKADFHLVYGPNEAGKSTLFSAYLDLLFGIEPQSAYDFLHPYSTMRIGGNISIGPEHHEIVRLKRRQGSLVGPDDRVLPETLFAPVLGAMDRQAYRMMFSLDDDSIERGGEGILKSEGELGALLFSANSGLSDIGQALERLKAEADAFFRPQARKHDLAARKAEIEALREERKALDVAARDYGMLTRELAASTERYEAAQLARAQTDAAIKALERRLAAMPHLARLKEIRARLAEFDGGAAPPKEWTGLVGQLLRDGVELSARIDRLAAEREQRRTELDEIVSDPVVLAAEAKIESLSGSALEARYRTAQMDLAGRIAERDRVDAEIEEKRVLLGLPAGIDVLSLVLAPDRAEALSALLARRSGLEERVAAARREAEEAIRAREAERAAAATLAAAEPHPGEDDRTMLIGLVRAAKLNALSTRLRDAERDVAVAEAALEANRAQLSTWKGDVVGLRALDVPGREVLETLRQAARRLGDAAMKAAEQARALTQELAIQRAGIERLRQSGALVSDDEATALRAARDAAWNEHRAAYDAVTADRFETALRENDLAVELRLAQADRLSELRLTERAMAENEVRLEAVRTDLRRVRDEGDVLAGRIGAIVAHLGWLDARHRGGDATGAASVGVLSRRPAVVAAASLSAAAAPVAAVCETDDDRDEAVDLETIAATLEWSHAKLDAIEAWLGRRASAIAAADLLAERVAAFAVARREASELAGRLSQVLGQPEPAEPSAAALDELLVRAEDHATALGEGLARRRNALDALAQAEARCSERENVKQRAEAEIEAWSAAWERACADTWLSSDGVAIDASRAGALLPVVHAVSRLVDSRRDLDRRIDGMRRDQADYGRMADELADAVGEGRQADPLALVQALANRLRAATEAEARRQRLQVDLERLDQEGRELDHRLAVQEQRTREICSALNCETLTEASFALDQFRKREDLRERADEAAHDLARSMLTPTADAAEAELAATDEAEILSELGLLRSVHEDQDREIRELHTARTRAADALAAIGGDGRVAALEERRRTLIIDLAERAKDYLTARAGIAAADAALRLYRERHRSAMMRHASDAFRTITGGEYSGLSTVMEKEQEVLVAAAAAGGTKLARELSKGTRFQLYLALRVAGYHEVAANREILPFIADDIMETFDDGRSLNAFRLMADMSRVGQVIYLTHHQHLRDIARQACPEVVIHDL</sequence>
<keyword evidence="1" id="KW-0175">Coiled coil</keyword>
<evidence type="ECO:0000259" key="2">
    <source>
        <dbReference type="Pfam" id="PF13514"/>
    </source>
</evidence>
<name>A0ABW3YR89_MYCRA</name>
<proteinExistence type="predicted"/>
<dbReference type="InterPro" id="IPR027417">
    <property type="entry name" value="P-loop_NTPase"/>
</dbReference>
<accession>A0ABW3YR89</accession>
<feature type="coiled-coil region" evidence="1">
    <location>
        <begin position="381"/>
        <end position="415"/>
    </location>
</feature>
<dbReference type="SUPFAM" id="SSF52540">
    <property type="entry name" value="P-loop containing nucleoside triphosphate hydrolases"/>
    <property type="match status" value="1"/>
</dbReference>
<evidence type="ECO:0000256" key="1">
    <source>
        <dbReference type="SAM" id="Coils"/>
    </source>
</evidence>
<feature type="coiled-coil region" evidence="1">
    <location>
        <begin position="443"/>
        <end position="470"/>
    </location>
</feature>
<dbReference type="Gene3D" id="3.40.50.300">
    <property type="entry name" value="P-loop containing nucleotide triphosphate hydrolases"/>
    <property type="match status" value="2"/>
</dbReference>
<comment type="caution">
    <text evidence="3">The sequence shown here is derived from an EMBL/GenBank/DDBJ whole genome shotgun (WGS) entry which is preliminary data.</text>
</comment>
<dbReference type="EMBL" id="JBHTNF010000001">
    <property type="protein sequence ID" value="MFD1327084.1"/>
    <property type="molecule type" value="Genomic_DNA"/>
</dbReference>
<dbReference type="InterPro" id="IPR038734">
    <property type="entry name" value="YhaN_AAA"/>
</dbReference>
<evidence type="ECO:0000313" key="3">
    <source>
        <dbReference type="EMBL" id="MFD1327084.1"/>
    </source>
</evidence>
<keyword evidence="4" id="KW-1185">Reference proteome</keyword>
<organism evidence="3 4">
    <name type="scientific">Mycoplana ramosa</name>
    <name type="common">Mycoplana bullata</name>
    <dbReference type="NCBI Taxonomy" id="40837"/>
    <lineage>
        <taxon>Bacteria</taxon>
        <taxon>Pseudomonadati</taxon>
        <taxon>Pseudomonadota</taxon>
        <taxon>Alphaproteobacteria</taxon>
        <taxon>Hyphomicrobiales</taxon>
        <taxon>Rhizobiaceae</taxon>
        <taxon>Mycoplana</taxon>
    </lineage>
</organism>
<dbReference type="RefSeq" id="WP_374837108.1">
    <property type="nucleotide sequence ID" value="NZ_JBHEEW010000004.1"/>
</dbReference>
<gene>
    <name evidence="3" type="ORF">ACFQ33_04165</name>
</gene>
<feature type="coiled-coil region" evidence="1">
    <location>
        <begin position="184"/>
        <end position="242"/>
    </location>
</feature>